<evidence type="ECO:0000256" key="2">
    <source>
        <dbReference type="ARBA" id="ARBA00012483"/>
    </source>
</evidence>
<keyword evidence="12" id="KW-1185">Reference proteome</keyword>
<dbReference type="AlphaFoldDB" id="A0A803YFP0"/>
<dbReference type="SUPFAM" id="SSF57850">
    <property type="entry name" value="RING/U-box"/>
    <property type="match status" value="1"/>
</dbReference>
<dbReference type="Proteomes" id="UP000001645">
    <property type="component" value="Unplaced"/>
</dbReference>
<dbReference type="InterPro" id="IPR001841">
    <property type="entry name" value="Znf_RING"/>
</dbReference>
<evidence type="ECO:0000313" key="11">
    <source>
        <dbReference type="Ensembl" id="ENSMGAP00000030587.1"/>
    </source>
</evidence>
<dbReference type="Ensembl" id="ENSMGAT00000032186.1">
    <property type="protein sequence ID" value="ENSMGAP00000030587.1"/>
    <property type="gene ID" value="ENSMGAG00000018483.1"/>
</dbReference>
<dbReference type="Pfam" id="PF13639">
    <property type="entry name" value="zf-RING_2"/>
    <property type="match status" value="1"/>
</dbReference>
<keyword evidence="4" id="KW-0479">Metal-binding</keyword>
<keyword evidence="3" id="KW-0808">Transferase</keyword>
<dbReference type="InterPro" id="IPR017907">
    <property type="entry name" value="Znf_RING_CS"/>
</dbReference>
<dbReference type="GO" id="GO:0006513">
    <property type="term" value="P:protein monoubiquitination"/>
    <property type="evidence" value="ECO:0007669"/>
    <property type="project" value="TreeGrafter"/>
</dbReference>
<dbReference type="PROSITE" id="PS50089">
    <property type="entry name" value="ZF_RING_2"/>
    <property type="match status" value="1"/>
</dbReference>
<evidence type="ECO:0000256" key="4">
    <source>
        <dbReference type="ARBA" id="ARBA00022723"/>
    </source>
</evidence>
<dbReference type="GO" id="GO:0061630">
    <property type="term" value="F:ubiquitin protein ligase activity"/>
    <property type="evidence" value="ECO:0007669"/>
    <property type="project" value="UniProtKB-EC"/>
</dbReference>
<sequence length="88" mass="10111">MINVAYTMPCCHQFCFPCIEQWTRIRLQCPLCKRGVQSIIHTVQNCFCPLKLKDSHPLSFHCALQLCCSSLQGTSVRCLQYLCIQEAE</sequence>
<dbReference type="PANTHER" id="PTHR46077">
    <property type="entry name" value="E3 UBIQUITIN-PROTEIN LIGASE TOPORS"/>
    <property type="match status" value="1"/>
</dbReference>
<evidence type="ECO:0000256" key="8">
    <source>
        <dbReference type="ARBA" id="ARBA00023163"/>
    </source>
</evidence>
<dbReference type="PROSITE" id="PS00518">
    <property type="entry name" value="ZF_RING_1"/>
    <property type="match status" value="1"/>
</dbReference>
<evidence type="ECO:0000256" key="1">
    <source>
        <dbReference type="ARBA" id="ARBA00000900"/>
    </source>
</evidence>
<dbReference type="InParanoid" id="A0A803YFP0"/>
<dbReference type="GeneTree" id="ENSGT01070000254829"/>
<evidence type="ECO:0000259" key="10">
    <source>
        <dbReference type="PROSITE" id="PS50089"/>
    </source>
</evidence>
<comment type="catalytic activity">
    <reaction evidence="1">
        <text>S-ubiquitinyl-[E2 ubiquitin-conjugating enzyme]-L-cysteine + [acceptor protein]-L-lysine = [E2 ubiquitin-conjugating enzyme]-L-cysteine + N(6)-ubiquitinyl-[acceptor protein]-L-lysine.</text>
        <dbReference type="EC" id="2.3.2.27"/>
    </reaction>
</comment>
<evidence type="ECO:0000256" key="9">
    <source>
        <dbReference type="PROSITE-ProRule" id="PRU00175"/>
    </source>
</evidence>
<reference evidence="11" key="2">
    <citation type="submission" date="2025-08" db="UniProtKB">
        <authorList>
            <consortium name="Ensembl"/>
        </authorList>
    </citation>
    <scope>IDENTIFICATION</scope>
</reference>
<organism evidence="11 12">
    <name type="scientific">Meleagris gallopavo</name>
    <name type="common">Wild turkey</name>
    <dbReference type="NCBI Taxonomy" id="9103"/>
    <lineage>
        <taxon>Eukaryota</taxon>
        <taxon>Metazoa</taxon>
        <taxon>Chordata</taxon>
        <taxon>Craniata</taxon>
        <taxon>Vertebrata</taxon>
        <taxon>Euteleostomi</taxon>
        <taxon>Archelosauria</taxon>
        <taxon>Archosauria</taxon>
        <taxon>Dinosauria</taxon>
        <taxon>Saurischia</taxon>
        <taxon>Theropoda</taxon>
        <taxon>Coelurosauria</taxon>
        <taxon>Aves</taxon>
        <taxon>Neognathae</taxon>
        <taxon>Galloanserae</taxon>
        <taxon>Galliformes</taxon>
        <taxon>Phasianidae</taxon>
        <taxon>Meleagridinae</taxon>
        <taxon>Meleagris</taxon>
    </lineage>
</organism>
<proteinExistence type="predicted"/>
<keyword evidence="7" id="KW-0805">Transcription regulation</keyword>
<dbReference type="InterPro" id="IPR013083">
    <property type="entry name" value="Znf_RING/FYVE/PHD"/>
</dbReference>
<keyword evidence="8" id="KW-0804">Transcription</keyword>
<dbReference type="EC" id="2.3.2.27" evidence="2"/>
<protein>
    <recommendedName>
        <fullName evidence="2">RING-type E3 ubiquitin transferase</fullName>
        <ecNumber evidence="2">2.3.2.27</ecNumber>
    </recommendedName>
</protein>
<keyword evidence="6" id="KW-0862">Zinc</keyword>
<dbReference type="PANTHER" id="PTHR46077:SF1">
    <property type="entry name" value="TOP1 BINDING ARGININE_SERINE RICH PROTEIN, E3 UBIQUITIN LIGASE"/>
    <property type="match status" value="1"/>
</dbReference>
<evidence type="ECO:0000256" key="5">
    <source>
        <dbReference type="ARBA" id="ARBA00022771"/>
    </source>
</evidence>
<dbReference type="GO" id="GO:0008270">
    <property type="term" value="F:zinc ion binding"/>
    <property type="evidence" value="ECO:0007669"/>
    <property type="project" value="UniProtKB-KW"/>
</dbReference>
<evidence type="ECO:0000313" key="12">
    <source>
        <dbReference type="Proteomes" id="UP000001645"/>
    </source>
</evidence>
<evidence type="ECO:0000256" key="6">
    <source>
        <dbReference type="ARBA" id="ARBA00022833"/>
    </source>
</evidence>
<keyword evidence="5 9" id="KW-0863">Zinc-finger</keyword>
<feature type="domain" description="RING-type" evidence="10">
    <location>
        <begin position="8"/>
        <end position="33"/>
    </location>
</feature>
<accession>A0A803YFP0</accession>
<evidence type="ECO:0000256" key="3">
    <source>
        <dbReference type="ARBA" id="ARBA00022679"/>
    </source>
</evidence>
<reference evidence="11" key="3">
    <citation type="submission" date="2025-09" db="UniProtKB">
        <authorList>
            <consortium name="Ensembl"/>
        </authorList>
    </citation>
    <scope>IDENTIFICATION</scope>
</reference>
<dbReference type="GO" id="GO:0000209">
    <property type="term" value="P:protein polyubiquitination"/>
    <property type="evidence" value="ECO:0007669"/>
    <property type="project" value="TreeGrafter"/>
</dbReference>
<dbReference type="Gene3D" id="3.30.40.10">
    <property type="entry name" value="Zinc/RING finger domain, C3HC4 (zinc finger)"/>
    <property type="match status" value="1"/>
</dbReference>
<reference evidence="11" key="1">
    <citation type="journal article" date="2010" name="PLoS Biol.">
        <title>Multi-platform next-generation sequencing of the domestic turkey (Meleagris gallopavo): genome assembly and analysis.</title>
        <authorList>
            <person name="Dalloul R.A."/>
            <person name="Long J.A."/>
            <person name="Zimin A.V."/>
            <person name="Aslam L."/>
            <person name="Beal K."/>
            <person name="Blomberg L.A."/>
            <person name="Bouffard P."/>
            <person name="Burt D.W."/>
            <person name="Crasta O."/>
            <person name="Crooijmans R.P."/>
            <person name="Cooper K."/>
            <person name="Coulombe R.A."/>
            <person name="De S."/>
            <person name="Delany M.E."/>
            <person name="Dodgson J.B."/>
            <person name="Dong J.J."/>
            <person name="Evans C."/>
            <person name="Frederickson K.M."/>
            <person name="Flicek P."/>
            <person name="Florea L."/>
            <person name="Folkerts O."/>
            <person name="Groenen M.A."/>
            <person name="Harkins T.T."/>
            <person name="Herrero J."/>
            <person name="Hoffmann S."/>
            <person name="Megens H.J."/>
            <person name="Jiang A."/>
            <person name="de Jong P."/>
            <person name="Kaiser P."/>
            <person name="Kim H."/>
            <person name="Kim K.W."/>
            <person name="Kim S."/>
            <person name="Langenberger D."/>
            <person name="Lee M.K."/>
            <person name="Lee T."/>
            <person name="Mane S."/>
            <person name="Marcais G."/>
            <person name="Marz M."/>
            <person name="McElroy A.P."/>
            <person name="Modise T."/>
            <person name="Nefedov M."/>
            <person name="Notredame C."/>
            <person name="Paton I.R."/>
            <person name="Payne W.S."/>
            <person name="Pertea G."/>
            <person name="Prickett D."/>
            <person name="Puiu D."/>
            <person name="Qioa D."/>
            <person name="Raineri E."/>
            <person name="Ruffier M."/>
            <person name="Salzberg S.L."/>
            <person name="Schatz M.C."/>
            <person name="Scheuring C."/>
            <person name="Schmidt C.J."/>
            <person name="Schroeder S."/>
            <person name="Searle S.M."/>
            <person name="Smith E.J."/>
            <person name="Smith J."/>
            <person name="Sonstegard T.S."/>
            <person name="Stadler P.F."/>
            <person name="Tafer H."/>
            <person name="Tu Z.J."/>
            <person name="Van Tassell C.P."/>
            <person name="Vilella A.J."/>
            <person name="Williams K.P."/>
            <person name="Yorke J.A."/>
            <person name="Zhang L."/>
            <person name="Zhang H.B."/>
            <person name="Zhang X."/>
            <person name="Zhang Y."/>
            <person name="Reed K.M."/>
        </authorList>
    </citation>
    <scope>NUCLEOTIDE SEQUENCE [LARGE SCALE GENOMIC DNA]</scope>
</reference>
<evidence type="ECO:0000256" key="7">
    <source>
        <dbReference type="ARBA" id="ARBA00023015"/>
    </source>
</evidence>
<name>A0A803YFP0_MELGA</name>